<gene>
    <name evidence="2" type="ORF">GOM49_03410</name>
</gene>
<evidence type="ECO:0000313" key="3">
    <source>
        <dbReference type="Proteomes" id="UP000422764"/>
    </source>
</evidence>
<feature type="transmembrane region" description="Helical" evidence="1">
    <location>
        <begin position="36"/>
        <end position="53"/>
    </location>
</feature>
<keyword evidence="1" id="KW-0812">Transmembrane</keyword>
<name>A0A6I6EQD4_9CLOT</name>
<dbReference type="Proteomes" id="UP000422764">
    <property type="component" value="Chromosome"/>
</dbReference>
<keyword evidence="1" id="KW-1133">Transmembrane helix</keyword>
<proteinExistence type="predicted"/>
<evidence type="ECO:0000313" key="2">
    <source>
        <dbReference type="EMBL" id="QGU94290.1"/>
    </source>
</evidence>
<organism evidence="2 3">
    <name type="scientific">Clostridium bovifaecis</name>
    <dbReference type="NCBI Taxonomy" id="2184719"/>
    <lineage>
        <taxon>Bacteria</taxon>
        <taxon>Bacillati</taxon>
        <taxon>Bacillota</taxon>
        <taxon>Clostridia</taxon>
        <taxon>Eubacteriales</taxon>
        <taxon>Clostridiaceae</taxon>
        <taxon>Clostridium</taxon>
    </lineage>
</organism>
<evidence type="ECO:0000256" key="1">
    <source>
        <dbReference type="SAM" id="Phobius"/>
    </source>
</evidence>
<accession>A0A6I6EQD4</accession>
<reference evidence="2 3" key="1">
    <citation type="submission" date="2019-12" db="EMBL/GenBank/DDBJ databases">
        <title>Genome sequenceing of Clostridium bovifaecis.</title>
        <authorList>
            <person name="Yao Y."/>
        </authorList>
    </citation>
    <scope>NUCLEOTIDE SEQUENCE [LARGE SCALE GENOMIC DNA]</scope>
    <source>
        <strain evidence="2 3">BXX</strain>
    </source>
</reference>
<protein>
    <submittedName>
        <fullName evidence="2">Uncharacterized protein</fullName>
    </submittedName>
</protein>
<feature type="transmembrane region" description="Helical" evidence="1">
    <location>
        <begin position="7"/>
        <end position="24"/>
    </location>
</feature>
<sequence>MNFIERLIIRTLGIGIILAGYHWTKFTATVNKGFSYLGIIIMLGGISILFIKLKPSKRE</sequence>
<keyword evidence="3" id="KW-1185">Reference proteome</keyword>
<dbReference type="AlphaFoldDB" id="A0A6I6EQD4"/>
<dbReference type="EMBL" id="CP046522">
    <property type="protein sequence ID" value="QGU94290.1"/>
    <property type="molecule type" value="Genomic_DNA"/>
</dbReference>
<keyword evidence="1" id="KW-0472">Membrane</keyword>